<gene>
    <name evidence="2" type="ORF">GYMLUDRAFT_259125</name>
</gene>
<protein>
    <submittedName>
        <fullName evidence="2">Uncharacterized protein</fullName>
    </submittedName>
</protein>
<organism evidence="2 3">
    <name type="scientific">Collybiopsis luxurians FD-317 M1</name>
    <dbReference type="NCBI Taxonomy" id="944289"/>
    <lineage>
        <taxon>Eukaryota</taxon>
        <taxon>Fungi</taxon>
        <taxon>Dikarya</taxon>
        <taxon>Basidiomycota</taxon>
        <taxon>Agaricomycotina</taxon>
        <taxon>Agaricomycetes</taxon>
        <taxon>Agaricomycetidae</taxon>
        <taxon>Agaricales</taxon>
        <taxon>Marasmiineae</taxon>
        <taxon>Omphalotaceae</taxon>
        <taxon>Collybiopsis</taxon>
        <taxon>Collybiopsis luxurians</taxon>
    </lineage>
</organism>
<dbReference type="EMBL" id="KN834762">
    <property type="protein sequence ID" value="KIK64087.1"/>
    <property type="molecule type" value="Genomic_DNA"/>
</dbReference>
<reference evidence="2 3" key="1">
    <citation type="submission" date="2014-04" db="EMBL/GenBank/DDBJ databases">
        <title>Evolutionary Origins and Diversification of the Mycorrhizal Mutualists.</title>
        <authorList>
            <consortium name="DOE Joint Genome Institute"/>
            <consortium name="Mycorrhizal Genomics Consortium"/>
            <person name="Kohler A."/>
            <person name="Kuo A."/>
            <person name="Nagy L.G."/>
            <person name="Floudas D."/>
            <person name="Copeland A."/>
            <person name="Barry K.W."/>
            <person name="Cichocki N."/>
            <person name="Veneault-Fourrey C."/>
            <person name="LaButti K."/>
            <person name="Lindquist E.A."/>
            <person name="Lipzen A."/>
            <person name="Lundell T."/>
            <person name="Morin E."/>
            <person name="Murat C."/>
            <person name="Riley R."/>
            <person name="Ohm R."/>
            <person name="Sun H."/>
            <person name="Tunlid A."/>
            <person name="Henrissat B."/>
            <person name="Grigoriev I.V."/>
            <person name="Hibbett D.S."/>
            <person name="Martin F."/>
        </authorList>
    </citation>
    <scope>NUCLEOTIDE SEQUENCE [LARGE SCALE GENOMIC DNA]</scope>
    <source>
        <strain evidence="2 3">FD-317 M1</strain>
    </source>
</reference>
<sequence>MHTTARTDTLTRTEMHAPTHPRTAQPRTTPVPDAAALNEEDSIVGRAWGLWTAQVDTNSLYVNDLRP</sequence>
<accession>A0A0D0CWB9</accession>
<keyword evidence="3" id="KW-1185">Reference proteome</keyword>
<dbReference type="AlphaFoldDB" id="A0A0D0CWB9"/>
<evidence type="ECO:0000313" key="2">
    <source>
        <dbReference type="EMBL" id="KIK64087.1"/>
    </source>
</evidence>
<proteinExistence type="predicted"/>
<evidence type="ECO:0000256" key="1">
    <source>
        <dbReference type="SAM" id="MobiDB-lite"/>
    </source>
</evidence>
<evidence type="ECO:0000313" key="3">
    <source>
        <dbReference type="Proteomes" id="UP000053593"/>
    </source>
</evidence>
<dbReference type="HOGENOM" id="CLU_2812616_0_0_1"/>
<feature type="region of interest" description="Disordered" evidence="1">
    <location>
        <begin position="1"/>
        <end position="32"/>
    </location>
</feature>
<dbReference type="Proteomes" id="UP000053593">
    <property type="component" value="Unassembled WGS sequence"/>
</dbReference>
<name>A0A0D0CWB9_9AGAR</name>